<gene>
    <name evidence="1" type="ORF">KX01_846</name>
</gene>
<dbReference type="OrthoDB" id="5604324at2"/>
<evidence type="ECO:0000313" key="2">
    <source>
        <dbReference type="Proteomes" id="UP000182521"/>
    </source>
</evidence>
<protein>
    <submittedName>
        <fullName evidence="1">Uncharacterized protein</fullName>
    </submittedName>
</protein>
<dbReference type="Proteomes" id="UP000182521">
    <property type="component" value="Chromosome"/>
</dbReference>
<dbReference type="RefSeq" id="WP_071663787.1">
    <property type="nucleotide sequence ID" value="NZ_CP009654.1"/>
</dbReference>
<evidence type="ECO:0000313" key="1">
    <source>
        <dbReference type="EMBL" id="APC97128.1"/>
    </source>
</evidence>
<organism evidence="1 2">
    <name type="scientific">Francisella frigiditurris</name>
    <dbReference type="NCBI Taxonomy" id="1542390"/>
    <lineage>
        <taxon>Bacteria</taxon>
        <taxon>Pseudomonadati</taxon>
        <taxon>Pseudomonadota</taxon>
        <taxon>Gammaproteobacteria</taxon>
        <taxon>Thiotrichales</taxon>
        <taxon>Francisellaceae</taxon>
        <taxon>Francisella</taxon>
    </lineage>
</organism>
<accession>A0A1J0KTL9</accession>
<dbReference type="AlphaFoldDB" id="A0A1J0KTL9"/>
<keyword evidence="2" id="KW-1185">Reference proteome</keyword>
<name>A0A1J0KTL9_9GAMM</name>
<proteinExistence type="predicted"/>
<dbReference type="EMBL" id="CP009654">
    <property type="protein sequence ID" value="APC97128.1"/>
    <property type="molecule type" value="Genomic_DNA"/>
</dbReference>
<dbReference type="KEGG" id="frc:KX01_846"/>
<reference evidence="2" key="1">
    <citation type="submission" date="2014-10" db="EMBL/GenBank/DDBJ databases">
        <authorList>
            <person name="Kuske C.R."/>
            <person name="Challacombe J.F."/>
            <person name="Daligault H.E."/>
            <person name="Davenport K.W."/>
            <person name="Johnson S.L."/>
            <person name="Siddaramappa S."/>
            <person name="Petersen J.M."/>
        </authorList>
    </citation>
    <scope>NUCLEOTIDE SEQUENCE [LARGE SCALE GENOMIC DNA]</scope>
    <source>
        <strain evidence="2">CA97-1460</strain>
    </source>
</reference>
<sequence>MPNEKLANLVFTSISDIKDAIDDGVDSFLELYNIQHNKNIVSEALSNRVIDGHVRTNHLSNRKFKLICKIKSYTKVLDESFEDYDKNNNVMEEQNKASFRKFLKKKLGPAIYSLSRKESKDGYITSPLAFIALSIFHNACIIKNYEDIDKVYNTFSSGTKISLRDGSIGYDMSKLLTFYLTPDTRQIEVLQPLYENVGKALAELSIQDNASQQNNVPRNVLKEDDKFHNFEIDIDKITSQDKMNAFLYQKHKKELDHQYISLFKDSEIKKFESTLNTLKLAKDYENKSSKIVIDRINTSDIGISYNNVTIFLENLKKITQALEAYIHKYEKNTGNLHAGRAINKFSREQVFGLGLGALKMEYVNPLFENVMGGSKPKDLTYQQLQAAFPPALLGGMVANIVTKLIELSLESKGYGVVNRHGVTGQIRACLLKNYLKLISVFIQNHYNYIFKLIRDEGDGNQRVKKPYKNIQEDSKKNISANRKLNGLKNEAQTKNLPVSHDLTNNKQALMSLDNQIAYQEMPNANTLSSSELDTKREQYTLLKNIIAEQEKIDESYSNSIRHTKIIAFTNFINKVAQTDFMSAYRCGFHAIPKGSNFGRDKSGSLKNYLQMYADPRTGSDTRLKTNHDEILKLGDKKLKKM</sequence>